<evidence type="ECO:0000259" key="7">
    <source>
        <dbReference type="Pfam" id="PF13860"/>
    </source>
</evidence>
<dbReference type="Proteomes" id="UP000649829">
    <property type="component" value="Unassembled WGS sequence"/>
</dbReference>
<evidence type="ECO:0000256" key="1">
    <source>
        <dbReference type="ARBA" id="ARBA00010577"/>
    </source>
</evidence>
<evidence type="ECO:0000256" key="5">
    <source>
        <dbReference type="RuleBase" id="RU362076"/>
    </source>
</evidence>
<evidence type="ECO:0000256" key="6">
    <source>
        <dbReference type="SAM" id="MobiDB-lite"/>
    </source>
</evidence>
<evidence type="ECO:0000313" key="9">
    <source>
        <dbReference type="Proteomes" id="UP000649829"/>
    </source>
</evidence>
<dbReference type="EMBL" id="BMLF01000002">
    <property type="protein sequence ID" value="GGM07542.1"/>
    <property type="molecule type" value="Genomic_DNA"/>
</dbReference>
<evidence type="ECO:0000256" key="4">
    <source>
        <dbReference type="ARBA" id="ARBA00024746"/>
    </source>
</evidence>
<comment type="similarity">
    <text evidence="1 5">Belongs to the FlgD family.</text>
</comment>
<comment type="caution">
    <text evidence="8">The sequence shown here is derived from an EMBL/GenBank/DDBJ whole genome shotgun (WGS) entry which is preliminary data.</text>
</comment>
<accession>A0A917WJ99</accession>
<organism evidence="8 9">
    <name type="scientific">Pseudooceanicola nanhaiensis</name>
    <dbReference type="NCBI Taxonomy" id="375761"/>
    <lineage>
        <taxon>Bacteria</taxon>
        <taxon>Pseudomonadati</taxon>
        <taxon>Pseudomonadota</taxon>
        <taxon>Alphaproteobacteria</taxon>
        <taxon>Rhodobacterales</taxon>
        <taxon>Paracoccaceae</taxon>
        <taxon>Pseudooceanicola</taxon>
    </lineage>
</organism>
<dbReference type="AlphaFoldDB" id="A0A917WJ99"/>
<dbReference type="GO" id="GO:0044781">
    <property type="term" value="P:bacterial-type flagellum organization"/>
    <property type="evidence" value="ECO:0007669"/>
    <property type="project" value="UniProtKB-UniRule"/>
</dbReference>
<reference evidence="8" key="1">
    <citation type="journal article" date="2014" name="Int. J. Syst. Evol. Microbiol.">
        <title>Complete genome sequence of Corynebacterium casei LMG S-19264T (=DSM 44701T), isolated from a smear-ripened cheese.</title>
        <authorList>
            <consortium name="US DOE Joint Genome Institute (JGI-PGF)"/>
            <person name="Walter F."/>
            <person name="Albersmeier A."/>
            <person name="Kalinowski J."/>
            <person name="Ruckert C."/>
        </authorList>
    </citation>
    <scope>NUCLEOTIDE SEQUENCE</scope>
    <source>
        <strain evidence="8">CGMCC 1.6293</strain>
    </source>
</reference>
<feature type="region of interest" description="Disordered" evidence="6">
    <location>
        <begin position="1"/>
        <end position="22"/>
    </location>
</feature>
<evidence type="ECO:0000256" key="2">
    <source>
        <dbReference type="ARBA" id="ARBA00016013"/>
    </source>
</evidence>
<dbReference type="Pfam" id="PF03963">
    <property type="entry name" value="FlgD"/>
    <property type="match status" value="1"/>
</dbReference>
<dbReference type="Pfam" id="PF13860">
    <property type="entry name" value="FlgD_ig"/>
    <property type="match status" value="1"/>
</dbReference>
<keyword evidence="9" id="KW-1185">Reference proteome</keyword>
<name>A0A917WJ99_9RHOB</name>
<feature type="compositionally biased region" description="Low complexity" evidence="6">
    <location>
        <begin position="9"/>
        <end position="22"/>
    </location>
</feature>
<protein>
    <recommendedName>
        <fullName evidence="2 5">Basal-body rod modification protein FlgD</fullName>
    </recommendedName>
</protein>
<reference evidence="8" key="2">
    <citation type="submission" date="2020-09" db="EMBL/GenBank/DDBJ databases">
        <authorList>
            <person name="Sun Q."/>
            <person name="Zhou Y."/>
        </authorList>
    </citation>
    <scope>NUCLEOTIDE SEQUENCE</scope>
    <source>
        <strain evidence="8">CGMCC 1.6293</strain>
    </source>
</reference>
<evidence type="ECO:0000256" key="3">
    <source>
        <dbReference type="ARBA" id="ARBA00022795"/>
    </source>
</evidence>
<feature type="domain" description="FlgD/Vpr Ig-like" evidence="7">
    <location>
        <begin position="104"/>
        <end position="172"/>
    </location>
</feature>
<gene>
    <name evidence="8" type="ORF">GCM10011534_31900</name>
</gene>
<dbReference type="RefSeq" id="WP_028287026.1">
    <property type="nucleotide sequence ID" value="NZ_BMLF01000002.1"/>
</dbReference>
<dbReference type="NCBIfam" id="NF009453">
    <property type="entry name" value="PRK12813.1"/>
    <property type="match status" value="1"/>
</dbReference>
<comment type="function">
    <text evidence="4 5">Required for flagellar hook formation. May act as a scaffolding protein.</text>
</comment>
<sequence length="225" mass="23633">MDSSQIGSALAGGPPATAAAKGPAVSSDFETFLRMLATQLQNQDPLNPVESSDYAVQLATFSSVEQQVLTNELLRGLAARQTVTGMGGMAGWIGLEARSAAPVRFDGATPVELAPNPLVAADKAVLLVRAPGGATLAEIPIPVSAEPYFWDGRDAEGKRLPPGRYGFALENYQNGELLATDPLETYARVTEARNENGEIMVVLDGETLIPSAEVTALRDPGTPLQ</sequence>
<evidence type="ECO:0000313" key="8">
    <source>
        <dbReference type="EMBL" id="GGM07542.1"/>
    </source>
</evidence>
<dbReference type="InterPro" id="IPR025965">
    <property type="entry name" value="FlgD/Vpr_Ig-like"/>
</dbReference>
<dbReference type="InterPro" id="IPR005648">
    <property type="entry name" value="FlgD"/>
</dbReference>
<proteinExistence type="inferred from homology"/>
<keyword evidence="3 5" id="KW-1005">Bacterial flagellum biogenesis</keyword>